<reference evidence="1 2" key="1">
    <citation type="journal article" date="2014" name="Genome Announc.">
        <title>Draft Genome Sequence of Advenella kashmirensis Strain W13003, a Polycyclic Aromatic Hydrocarbon-Degrading Bacterium.</title>
        <authorList>
            <person name="Wang X."/>
            <person name="Jin D."/>
            <person name="Zhou L."/>
            <person name="Wu L."/>
            <person name="An W."/>
            <person name="Zhao L."/>
        </authorList>
    </citation>
    <scope>NUCLEOTIDE SEQUENCE [LARGE SCALE GENOMIC DNA]</scope>
    <source>
        <strain evidence="1 2">W13003</strain>
    </source>
</reference>
<dbReference type="STRING" id="1424334.W822_00510"/>
<comment type="caution">
    <text evidence="1">The sequence shown here is derived from an EMBL/GenBank/DDBJ whole genome shotgun (WGS) entry which is preliminary data.</text>
</comment>
<accession>V8QUX1</accession>
<protein>
    <recommendedName>
        <fullName evidence="3">Prolyl 4-hydroxylase</fullName>
    </recommendedName>
</protein>
<gene>
    <name evidence="1" type="ORF">W822_00510</name>
</gene>
<name>V8QUX1_9BURK</name>
<sequence>MDWTTIATQLDREGYALLPGLLSVEQTDSLTRQAADMELHREIVTGGSGHGERFFLPEPLASPLDVIQTHFYTHLVHIANRWNEVLQTPDRYPTDLAQFLDFNRDCGQVRTLSHLNRLGETDNLTLQQYTEGKHIFPLQIVALLSEPGTNFEGGEMVMTEQRPRMQSRPMVLPLRQGDAAIIATAQRPFRGSKGYYRVQTRHAISRVRRGERIGLELFFHNAP</sequence>
<dbReference type="PATRIC" id="fig|1424334.3.peg.106"/>
<dbReference type="eggNOG" id="COG3826">
    <property type="taxonomic scope" value="Bacteria"/>
</dbReference>
<dbReference type="HOGENOM" id="CLU_073550_0_0_4"/>
<dbReference type="Proteomes" id="UP000018733">
    <property type="component" value="Unassembled WGS sequence"/>
</dbReference>
<dbReference type="EMBL" id="AYXT01000001">
    <property type="protein sequence ID" value="ETF03741.1"/>
    <property type="molecule type" value="Genomic_DNA"/>
</dbReference>
<keyword evidence="2" id="KW-1185">Reference proteome</keyword>
<evidence type="ECO:0008006" key="3">
    <source>
        <dbReference type="Google" id="ProtNLM"/>
    </source>
</evidence>
<proteinExistence type="predicted"/>
<dbReference type="InterPro" id="IPR018655">
    <property type="entry name" value="DUF2086"/>
</dbReference>
<organism evidence="1 2">
    <name type="scientific">Advenella kashmirensis W13003</name>
    <dbReference type="NCBI Taxonomy" id="1424334"/>
    <lineage>
        <taxon>Bacteria</taxon>
        <taxon>Pseudomonadati</taxon>
        <taxon>Pseudomonadota</taxon>
        <taxon>Betaproteobacteria</taxon>
        <taxon>Burkholderiales</taxon>
        <taxon>Alcaligenaceae</taxon>
    </lineage>
</organism>
<evidence type="ECO:0000313" key="1">
    <source>
        <dbReference type="EMBL" id="ETF03741.1"/>
    </source>
</evidence>
<evidence type="ECO:0000313" key="2">
    <source>
        <dbReference type="Proteomes" id="UP000018733"/>
    </source>
</evidence>
<dbReference type="Pfam" id="PF09859">
    <property type="entry name" value="Oxygenase-NA"/>
    <property type="match status" value="1"/>
</dbReference>
<dbReference type="AlphaFoldDB" id="V8QUX1"/>